<dbReference type="PANTHER" id="PTHR39963:SF1">
    <property type="entry name" value="MNMC-LIKE METHYLTRANSFERASE DOMAIN-CONTAINING PROTEIN"/>
    <property type="match status" value="1"/>
</dbReference>
<name>A0A1M6TJZ0_REIAG</name>
<organism evidence="2 3">
    <name type="scientific">Reichenbachiella agariperforans</name>
    <dbReference type="NCBI Taxonomy" id="156994"/>
    <lineage>
        <taxon>Bacteria</taxon>
        <taxon>Pseudomonadati</taxon>
        <taxon>Bacteroidota</taxon>
        <taxon>Cytophagia</taxon>
        <taxon>Cytophagales</taxon>
        <taxon>Reichenbachiellaceae</taxon>
        <taxon>Reichenbachiella</taxon>
    </lineage>
</organism>
<dbReference type="GO" id="GO:0016645">
    <property type="term" value="F:oxidoreductase activity, acting on the CH-NH group of donors"/>
    <property type="evidence" value="ECO:0007669"/>
    <property type="project" value="InterPro"/>
</dbReference>
<keyword evidence="2" id="KW-0808">Transferase</keyword>
<proteinExistence type="predicted"/>
<keyword evidence="3" id="KW-1185">Reference proteome</keyword>
<gene>
    <name evidence="2" type="ORF">SAMN04488028_10675</name>
</gene>
<dbReference type="Gene3D" id="3.40.50.150">
    <property type="entry name" value="Vaccinia Virus protein VP39"/>
    <property type="match status" value="1"/>
</dbReference>
<dbReference type="Proteomes" id="UP000184474">
    <property type="component" value="Unassembled WGS sequence"/>
</dbReference>
<sequence length="227" mass="25833">MPKVEIFETKDGSHSLLLPEMNETYHSTHGAITEAQYVFLEKGLAHYRERNPDQQVIRVLEIGFGTGLNAWLTALETNKSMESLVYTSLEKYPLAKEVTDQLNYVGQLGDENGQEVFDRVHAVAWNEQQKITELFSLIKVETDVFQFEVEEAVYDLIFFDAFAPSKQPEMWSPEVLAKMYQGLAQNGVLVTYCAQGQFKRDIKSAGFEIEELPGPPGKKEMTRATKR</sequence>
<dbReference type="InterPro" id="IPR008471">
    <property type="entry name" value="MnmC-like_methylTransf"/>
</dbReference>
<dbReference type="NCBIfam" id="NF033855">
    <property type="entry name" value="tRNA_MNMC2"/>
    <property type="match status" value="1"/>
</dbReference>
<dbReference type="STRING" id="156994.SAMN04488028_10675"/>
<dbReference type="InterPro" id="IPR029063">
    <property type="entry name" value="SAM-dependent_MTases_sf"/>
</dbReference>
<dbReference type="GO" id="GO:0032259">
    <property type="term" value="P:methylation"/>
    <property type="evidence" value="ECO:0007669"/>
    <property type="project" value="UniProtKB-KW"/>
</dbReference>
<dbReference type="EMBL" id="FRAA01000006">
    <property type="protein sequence ID" value="SHK57250.1"/>
    <property type="molecule type" value="Genomic_DNA"/>
</dbReference>
<evidence type="ECO:0000313" key="2">
    <source>
        <dbReference type="EMBL" id="SHK57250.1"/>
    </source>
</evidence>
<dbReference type="Pfam" id="PF05430">
    <property type="entry name" value="Methyltransf_30"/>
    <property type="match status" value="1"/>
</dbReference>
<dbReference type="InterPro" id="IPR047785">
    <property type="entry name" value="tRNA_MNMC2"/>
</dbReference>
<feature type="domain" description="MnmC-like methyltransferase" evidence="1">
    <location>
        <begin position="148"/>
        <end position="226"/>
    </location>
</feature>
<dbReference type="SUPFAM" id="SSF53335">
    <property type="entry name" value="S-adenosyl-L-methionine-dependent methyltransferases"/>
    <property type="match status" value="1"/>
</dbReference>
<dbReference type="AlphaFoldDB" id="A0A1M6TJZ0"/>
<evidence type="ECO:0000313" key="3">
    <source>
        <dbReference type="Proteomes" id="UP000184474"/>
    </source>
</evidence>
<keyword evidence="2" id="KW-0489">Methyltransferase</keyword>
<protein>
    <submittedName>
        <fullName evidence="2">tRNA U34 5-methylaminomethyl-2-thiouridine-forming methyltransferase MnmC</fullName>
    </submittedName>
</protein>
<accession>A0A1M6TJZ0</accession>
<dbReference type="PANTHER" id="PTHR39963">
    <property type="entry name" value="SLL0983 PROTEIN"/>
    <property type="match status" value="1"/>
</dbReference>
<reference evidence="3" key="1">
    <citation type="submission" date="2016-11" db="EMBL/GenBank/DDBJ databases">
        <authorList>
            <person name="Varghese N."/>
            <person name="Submissions S."/>
        </authorList>
    </citation>
    <scope>NUCLEOTIDE SEQUENCE [LARGE SCALE GENOMIC DNA]</scope>
    <source>
        <strain evidence="3">DSM 26134</strain>
    </source>
</reference>
<evidence type="ECO:0000259" key="1">
    <source>
        <dbReference type="Pfam" id="PF05430"/>
    </source>
</evidence>
<dbReference type="GO" id="GO:0004808">
    <property type="term" value="F:tRNA (5-methylaminomethyl-2-thiouridylate)(34)-methyltransferase activity"/>
    <property type="evidence" value="ECO:0007669"/>
    <property type="project" value="InterPro"/>
</dbReference>
<dbReference type="RefSeq" id="WP_073123738.1">
    <property type="nucleotide sequence ID" value="NZ_FRAA01000006.1"/>
</dbReference>